<evidence type="ECO:0000256" key="2">
    <source>
        <dbReference type="ARBA" id="ARBA00022692"/>
    </source>
</evidence>
<keyword evidence="11" id="KW-1185">Reference proteome</keyword>
<proteinExistence type="predicted"/>
<dbReference type="InterPro" id="IPR047164">
    <property type="entry name" value="OX2G-like"/>
</dbReference>
<feature type="domain" description="Ig-like" evidence="9">
    <location>
        <begin position="1"/>
        <end position="82"/>
    </location>
</feature>
<keyword evidence="8" id="KW-0393">Immunoglobulin domain</keyword>
<organism evidence="10 11">
    <name type="scientific">Maylandia zebra</name>
    <name type="common">zebra mbuna</name>
    <dbReference type="NCBI Taxonomy" id="106582"/>
    <lineage>
        <taxon>Eukaryota</taxon>
        <taxon>Metazoa</taxon>
        <taxon>Chordata</taxon>
        <taxon>Craniata</taxon>
        <taxon>Vertebrata</taxon>
        <taxon>Euteleostomi</taxon>
        <taxon>Actinopterygii</taxon>
        <taxon>Neopterygii</taxon>
        <taxon>Teleostei</taxon>
        <taxon>Neoteleostei</taxon>
        <taxon>Acanthomorphata</taxon>
        <taxon>Ovalentaria</taxon>
        <taxon>Cichlomorphae</taxon>
        <taxon>Cichliformes</taxon>
        <taxon>Cichlidae</taxon>
        <taxon>African cichlids</taxon>
        <taxon>Pseudocrenilabrinae</taxon>
        <taxon>Haplochromini</taxon>
        <taxon>Maylandia</taxon>
        <taxon>Maylandia zebra complex</taxon>
    </lineage>
</organism>
<dbReference type="GO" id="GO:0098632">
    <property type="term" value="F:cell-cell adhesion mediator activity"/>
    <property type="evidence" value="ECO:0007669"/>
    <property type="project" value="InterPro"/>
</dbReference>
<keyword evidence="6" id="KW-1015">Disulfide bond</keyword>
<dbReference type="GO" id="GO:0009986">
    <property type="term" value="C:cell surface"/>
    <property type="evidence" value="ECO:0007669"/>
    <property type="project" value="TreeGrafter"/>
</dbReference>
<dbReference type="AlphaFoldDB" id="A0A3P9D4T2"/>
<dbReference type="Proteomes" id="UP000265160">
    <property type="component" value="Unplaced"/>
</dbReference>
<evidence type="ECO:0000256" key="4">
    <source>
        <dbReference type="ARBA" id="ARBA00022989"/>
    </source>
</evidence>
<dbReference type="Gene3D" id="2.60.40.10">
    <property type="entry name" value="Immunoglobulins"/>
    <property type="match status" value="1"/>
</dbReference>
<protein>
    <recommendedName>
        <fullName evidence="9">Ig-like domain-containing protein</fullName>
    </recommendedName>
</protein>
<dbReference type="GO" id="GO:0016020">
    <property type="term" value="C:membrane"/>
    <property type="evidence" value="ECO:0007669"/>
    <property type="project" value="UniProtKB-SubCell"/>
</dbReference>
<name>A0A3P9D4T2_9CICH</name>
<reference evidence="10" key="2">
    <citation type="submission" date="2025-09" db="UniProtKB">
        <authorList>
            <consortium name="Ensembl"/>
        </authorList>
    </citation>
    <scope>IDENTIFICATION</scope>
</reference>
<keyword evidence="7" id="KW-0325">Glycoprotein</keyword>
<dbReference type="InterPro" id="IPR036179">
    <property type="entry name" value="Ig-like_dom_sf"/>
</dbReference>
<evidence type="ECO:0000256" key="8">
    <source>
        <dbReference type="ARBA" id="ARBA00023319"/>
    </source>
</evidence>
<keyword evidence="3" id="KW-0732">Signal</keyword>
<evidence type="ECO:0000256" key="3">
    <source>
        <dbReference type="ARBA" id="ARBA00022729"/>
    </source>
</evidence>
<evidence type="ECO:0000259" key="9">
    <source>
        <dbReference type="PROSITE" id="PS50835"/>
    </source>
</evidence>
<comment type="subcellular location">
    <subcellularLocation>
        <location evidence="1">Membrane</location>
        <topology evidence="1">Single-pass membrane protein</topology>
    </subcellularLocation>
</comment>
<dbReference type="GeneTree" id="ENSGT00530000063970"/>
<dbReference type="Ensembl" id="ENSMZET00005030270.1">
    <property type="protein sequence ID" value="ENSMZEP00005029349.1"/>
    <property type="gene ID" value="ENSMZEG00005021890.1"/>
</dbReference>
<dbReference type="PANTHER" id="PTHR46841:SF7">
    <property type="entry name" value="IG-LIKE DOMAIN-CONTAINING PROTEIN"/>
    <property type="match status" value="1"/>
</dbReference>
<dbReference type="InterPro" id="IPR013106">
    <property type="entry name" value="Ig_V-set"/>
</dbReference>
<sequence length="134" mass="15290">ALSVGDKACLNCELMLSKDVLQVTWQMISGSSEKNMATYNKYFGQRVNPEFTKKVEFKNPALQNCSIVIRNVTEQDEGCYRCLFNTYPEGAFTGRTCLHVYGKDTWSRVIEETYPQLKLDLYIICTHSACGIYC</sequence>
<evidence type="ECO:0000313" key="11">
    <source>
        <dbReference type="Proteomes" id="UP000265160"/>
    </source>
</evidence>
<keyword evidence="5" id="KW-0472">Membrane</keyword>
<dbReference type="GO" id="GO:0030424">
    <property type="term" value="C:axon"/>
    <property type="evidence" value="ECO:0007669"/>
    <property type="project" value="TreeGrafter"/>
</dbReference>
<evidence type="ECO:0000256" key="1">
    <source>
        <dbReference type="ARBA" id="ARBA00004167"/>
    </source>
</evidence>
<dbReference type="GO" id="GO:0043025">
    <property type="term" value="C:neuronal cell body"/>
    <property type="evidence" value="ECO:0007669"/>
    <property type="project" value="TreeGrafter"/>
</dbReference>
<evidence type="ECO:0000256" key="6">
    <source>
        <dbReference type="ARBA" id="ARBA00023157"/>
    </source>
</evidence>
<dbReference type="Pfam" id="PF07686">
    <property type="entry name" value="V-set"/>
    <property type="match status" value="1"/>
</dbReference>
<dbReference type="GO" id="GO:0150079">
    <property type="term" value="P:negative regulation of neuroinflammatory response"/>
    <property type="evidence" value="ECO:0007669"/>
    <property type="project" value="TreeGrafter"/>
</dbReference>
<accession>A0A3P9D4T2</accession>
<evidence type="ECO:0000313" key="10">
    <source>
        <dbReference type="Ensembl" id="ENSMZEP00005029349.1"/>
    </source>
</evidence>
<evidence type="ECO:0000256" key="5">
    <source>
        <dbReference type="ARBA" id="ARBA00023136"/>
    </source>
</evidence>
<evidence type="ECO:0000256" key="7">
    <source>
        <dbReference type="ARBA" id="ARBA00023180"/>
    </source>
</evidence>
<dbReference type="InterPro" id="IPR013783">
    <property type="entry name" value="Ig-like_fold"/>
</dbReference>
<reference evidence="10" key="1">
    <citation type="submission" date="2025-08" db="UniProtKB">
        <authorList>
            <consortium name="Ensembl"/>
        </authorList>
    </citation>
    <scope>IDENTIFICATION</scope>
</reference>
<keyword evidence="4" id="KW-1133">Transmembrane helix</keyword>
<dbReference type="GO" id="GO:0034113">
    <property type="term" value="P:heterotypic cell-cell adhesion"/>
    <property type="evidence" value="ECO:0007669"/>
    <property type="project" value="TreeGrafter"/>
</dbReference>
<keyword evidence="2" id="KW-0812">Transmembrane</keyword>
<dbReference type="PROSITE" id="PS50835">
    <property type="entry name" value="IG_LIKE"/>
    <property type="match status" value="1"/>
</dbReference>
<dbReference type="SUPFAM" id="SSF48726">
    <property type="entry name" value="Immunoglobulin"/>
    <property type="match status" value="1"/>
</dbReference>
<dbReference type="InterPro" id="IPR007110">
    <property type="entry name" value="Ig-like_dom"/>
</dbReference>
<dbReference type="PANTHER" id="PTHR46841">
    <property type="entry name" value="OX-2 MEMBRANE GLYCOPROTEIN"/>
    <property type="match status" value="1"/>
</dbReference>